<evidence type="ECO:0000259" key="1">
    <source>
        <dbReference type="Pfam" id="PF07727"/>
    </source>
</evidence>
<accession>A0A9Q3EZ45</accession>
<evidence type="ECO:0000313" key="3">
    <source>
        <dbReference type="Proteomes" id="UP000765509"/>
    </source>
</evidence>
<keyword evidence="3" id="KW-1185">Reference proteome</keyword>
<evidence type="ECO:0000313" key="2">
    <source>
        <dbReference type="EMBL" id="MBW0527795.1"/>
    </source>
</evidence>
<comment type="caution">
    <text evidence="2">The sequence shown here is derived from an EMBL/GenBank/DDBJ whole genome shotgun (WGS) entry which is preliminary data.</text>
</comment>
<reference evidence="2" key="1">
    <citation type="submission" date="2021-03" db="EMBL/GenBank/DDBJ databases">
        <title>Draft genome sequence of rust myrtle Austropuccinia psidii MF-1, a brazilian biotype.</title>
        <authorList>
            <person name="Quecine M.C."/>
            <person name="Pachon D.M.R."/>
            <person name="Bonatelli M.L."/>
            <person name="Correr F.H."/>
            <person name="Franceschini L.M."/>
            <person name="Leite T.F."/>
            <person name="Margarido G.R.A."/>
            <person name="Almeida C.A."/>
            <person name="Ferrarezi J.A."/>
            <person name="Labate C.A."/>
        </authorList>
    </citation>
    <scope>NUCLEOTIDE SEQUENCE</scope>
    <source>
        <strain evidence="2">MF-1</strain>
    </source>
</reference>
<dbReference type="AlphaFoldDB" id="A0A9Q3EZ45"/>
<dbReference type="EMBL" id="AVOT02033826">
    <property type="protein sequence ID" value="MBW0527795.1"/>
    <property type="molecule type" value="Genomic_DNA"/>
</dbReference>
<proteinExistence type="predicted"/>
<protein>
    <recommendedName>
        <fullName evidence="1">Reverse transcriptase Ty1/copia-type domain-containing protein</fullName>
    </recommendedName>
</protein>
<dbReference type="InterPro" id="IPR013103">
    <property type="entry name" value="RVT_2"/>
</dbReference>
<feature type="domain" description="Reverse transcriptase Ty1/copia-type" evidence="1">
    <location>
        <begin position="5"/>
        <end position="133"/>
    </location>
</feature>
<organism evidence="2 3">
    <name type="scientific">Austropuccinia psidii MF-1</name>
    <dbReference type="NCBI Taxonomy" id="1389203"/>
    <lineage>
        <taxon>Eukaryota</taxon>
        <taxon>Fungi</taxon>
        <taxon>Dikarya</taxon>
        <taxon>Basidiomycota</taxon>
        <taxon>Pucciniomycotina</taxon>
        <taxon>Pucciniomycetes</taxon>
        <taxon>Pucciniales</taxon>
        <taxon>Sphaerophragmiaceae</taxon>
        <taxon>Austropuccinia</taxon>
    </lineage>
</organism>
<sequence>MNYLNVWDIVKLKNDYKLVGTTWVFKIKKNHLKQTIKHKAHLCAQWFTQNPGIDFEKTYTPTGRLNLLRALVAHACTKNLELHQIDVKSAFLNALLSETVYISVPQGLTINCQKYFLRLKRDINGLKQAPLAW</sequence>
<dbReference type="OrthoDB" id="3059824at2759"/>
<gene>
    <name evidence="2" type="ORF">O181_067510</name>
</gene>
<dbReference type="Pfam" id="PF07727">
    <property type="entry name" value="RVT_2"/>
    <property type="match status" value="1"/>
</dbReference>
<name>A0A9Q3EZ45_9BASI</name>
<dbReference type="Proteomes" id="UP000765509">
    <property type="component" value="Unassembled WGS sequence"/>
</dbReference>